<protein>
    <submittedName>
        <fullName evidence="2">Uncharacterized protein</fullName>
    </submittedName>
</protein>
<feature type="region of interest" description="Disordered" evidence="1">
    <location>
        <begin position="54"/>
        <end position="75"/>
    </location>
</feature>
<keyword evidence="3" id="KW-1185">Reference proteome</keyword>
<accession>A0A4Y7TFS4</accession>
<organism evidence="2 3">
    <name type="scientific">Coprinellus micaceus</name>
    <name type="common">Glistening ink-cap mushroom</name>
    <name type="synonym">Coprinus micaceus</name>
    <dbReference type="NCBI Taxonomy" id="71717"/>
    <lineage>
        <taxon>Eukaryota</taxon>
        <taxon>Fungi</taxon>
        <taxon>Dikarya</taxon>
        <taxon>Basidiomycota</taxon>
        <taxon>Agaricomycotina</taxon>
        <taxon>Agaricomycetes</taxon>
        <taxon>Agaricomycetidae</taxon>
        <taxon>Agaricales</taxon>
        <taxon>Agaricineae</taxon>
        <taxon>Psathyrellaceae</taxon>
        <taxon>Coprinellus</taxon>
    </lineage>
</organism>
<dbReference type="AlphaFoldDB" id="A0A4Y7TFS4"/>
<sequence length="75" mass="8210">MSVVQQRPTPKQGLKMDETALYPASLAHGEGNSDAFFVHLFYVARKLEDRDDKTLTNRYSSPSSVPGLQGVLATA</sequence>
<dbReference type="Proteomes" id="UP000298030">
    <property type="component" value="Unassembled WGS sequence"/>
</dbReference>
<evidence type="ECO:0000313" key="3">
    <source>
        <dbReference type="Proteomes" id="UP000298030"/>
    </source>
</evidence>
<comment type="caution">
    <text evidence="2">The sequence shown here is derived from an EMBL/GenBank/DDBJ whole genome shotgun (WGS) entry which is preliminary data.</text>
</comment>
<evidence type="ECO:0000313" key="2">
    <source>
        <dbReference type="EMBL" id="TEB32359.1"/>
    </source>
</evidence>
<gene>
    <name evidence="2" type="ORF">FA13DRAFT_1731553</name>
</gene>
<dbReference type="EMBL" id="QPFP01000015">
    <property type="protein sequence ID" value="TEB32359.1"/>
    <property type="molecule type" value="Genomic_DNA"/>
</dbReference>
<name>A0A4Y7TFS4_COPMI</name>
<reference evidence="2 3" key="1">
    <citation type="journal article" date="2019" name="Nat. Ecol. Evol.">
        <title>Megaphylogeny resolves global patterns of mushroom evolution.</title>
        <authorList>
            <person name="Varga T."/>
            <person name="Krizsan K."/>
            <person name="Foldi C."/>
            <person name="Dima B."/>
            <person name="Sanchez-Garcia M."/>
            <person name="Sanchez-Ramirez S."/>
            <person name="Szollosi G.J."/>
            <person name="Szarkandi J.G."/>
            <person name="Papp V."/>
            <person name="Albert L."/>
            <person name="Andreopoulos W."/>
            <person name="Angelini C."/>
            <person name="Antonin V."/>
            <person name="Barry K.W."/>
            <person name="Bougher N.L."/>
            <person name="Buchanan P."/>
            <person name="Buyck B."/>
            <person name="Bense V."/>
            <person name="Catcheside P."/>
            <person name="Chovatia M."/>
            <person name="Cooper J."/>
            <person name="Damon W."/>
            <person name="Desjardin D."/>
            <person name="Finy P."/>
            <person name="Geml J."/>
            <person name="Haridas S."/>
            <person name="Hughes K."/>
            <person name="Justo A."/>
            <person name="Karasinski D."/>
            <person name="Kautmanova I."/>
            <person name="Kiss B."/>
            <person name="Kocsube S."/>
            <person name="Kotiranta H."/>
            <person name="LaButti K.M."/>
            <person name="Lechner B.E."/>
            <person name="Liimatainen K."/>
            <person name="Lipzen A."/>
            <person name="Lukacs Z."/>
            <person name="Mihaltcheva S."/>
            <person name="Morgado L.N."/>
            <person name="Niskanen T."/>
            <person name="Noordeloos M.E."/>
            <person name="Ohm R.A."/>
            <person name="Ortiz-Santana B."/>
            <person name="Ovrebo C."/>
            <person name="Racz N."/>
            <person name="Riley R."/>
            <person name="Savchenko A."/>
            <person name="Shiryaev A."/>
            <person name="Soop K."/>
            <person name="Spirin V."/>
            <person name="Szebenyi C."/>
            <person name="Tomsovsky M."/>
            <person name="Tulloss R.E."/>
            <person name="Uehling J."/>
            <person name="Grigoriev I.V."/>
            <person name="Vagvolgyi C."/>
            <person name="Papp T."/>
            <person name="Martin F.M."/>
            <person name="Miettinen O."/>
            <person name="Hibbett D.S."/>
            <person name="Nagy L.G."/>
        </authorList>
    </citation>
    <scope>NUCLEOTIDE SEQUENCE [LARGE SCALE GENOMIC DNA]</scope>
    <source>
        <strain evidence="2 3">FP101781</strain>
    </source>
</reference>
<proteinExistence type="predicted"/>
<feature type="compositionally biased region" description="Polar residues" evidence="1">
    <location>
        <begin position="56"/>
        <end position="66"/>
    </location>
</feature>
<evidence type="ECO:0000256" key="1">
    <source>
        <dbReference type="SAM" id="MobiDB-lite"/>
    </source>
</evidence>